<keyword evidence="1" id="KW-0175">Coiled coil</keyword>
<reference evidence="2" key="1">
    <citation type="submission" date="2021-03" db="EMBL/GenBank/DDBJ databases">
        <authorList>
            <person name="Bekaert M."/>
        </authorList>
    </citation>
    <scope>NUCLEOTIDE SEQUENCE</scope>
</reference>
<keyword evidence="3" id="KW-1185">Reference proteome</keyword>
<dbReference type="EMBL" id="CAJPWZ010000016">
    <property type="protein sequence ID" value="CAG2184699.1"/>
    <property type="molecule type" value="Genomic_DNA"/>
</dbReference>
<evidence type="ECO:0000256" key="1">
    <source>
        <dbReference type="SAM" id="Coils"/>
    </source>
</evidence>
<dbReference type="Proteomes" id="UP000683360">
    <property type="component" value="Unassembled WGS sequence"/>
</dbReference>
<proteinExistence type="predicted"/>
<sequence>MAQIMAQTCEFSCKEEATLYCKVFENESGYSQKKLETIDTEQSIQIQADCLSYVKKVEETVDDLHMIVDRHKLIPLTTASDFKDIENEDLGRKRVFFRRRHDETAIRLLKFENLLKETHDSTFLTEWKALQTDVQMNNEETDDPLVAPRRIESFNQKKLTKFVIDEIDEKFQMKMKEQEKAVVTLTEGIGALTLARELKEKKNELVEENSKLKTEIKERQVQEILKLLQGLNEKERMIKGFQDQNNKLTTEYKQREMKANSQLKEKEKRENVLLEENDKLKSKIKIDQEEYVTVDNC</sequence>
<evidence type="ECO:0000313" key="3">
    <source>
        <dbReference type="Proteomes" id="UP000683360"/>
    </source>
</evidence>
<accession>A0A8S3PPV8</accession>
<feature type="coiled-coil region" evidence="1">
    <location>
        <begin position="191"/>
        <end position="283"/>
    </location>
</feature>
<protein>
    <submittedName>
        <fullName evidence="2">Uncharacterized protein</fullName>
    </submittedName>
</protein>
<name>A0A8S3PPV8_MYTED</name>
<dbReference type="AlphaFoldDB" id="A0A8S3PPV8"/>
<organism evidence="2 3">
    <name type="scientific">Mytilus edulis</name>
    <name type="common">Blue mussel</name>
    <dbReference type="NCBI Taxonomy" id="6550"/>
    <lineage>
        <taxon>Eukaryota</taxon>
        <taxon>Metazoa</taxon>
        <taxon>Spiralia</taxon>
        <taxon>Lophotrochozoa</taxon>
        <taxon>Mollusca</taxon>
        <taxon>Bivalvia</taxon>
        <taxon>Autobranchia</taxon>
        <taxon>Pteriomorphia</taxon>
        <taxon>Mytilida</taxon>
        <taxon>Mytiloidea</taxon>
        <taxon>Mytilidae</taxon>
        <taxon>Mytilinae</taxon>
        <taxon>Mytilus</taxon>
    </lineage>
</organism>
<comment type="caution">
    <text evidence="2">The sequence shown here is derived from an EMBL/GenBank/DDBJ whole genome shotgun (WGS) entry which is preliminary data.</text>
</comment>
<gene>
    <name evidence="2" type="ORF">MEDL_351</name>
</gene>
<evidence type="ECO:0000313" key="2">
    <source>
        <dbReference type="EMBL" id="CAG2184699.1"/>
    </source>
</evidence>